<dbReference type="SUPFAM" id="SSF52047">
    <property type="entry name" value="RNI-like"/>
    <property type="match status" value="1"/>
</dbReference>
<evidence type="ECO:0000313" key="2">
    <source>
        <dbReference type="Proteomes" id="UP001218218"/>
    </source>
</evidence>
<dbReference type="EMBL" id="JARIHO010000031">
    <property type="protein sequence ID" value="KAJ7336276.1"/>
    <property type="molecule type" value="Genomic_DNA"/>
</dbReference>
<evidence type="ECO:0008006" key="3">
    <source>
        <dbReference type="Google" id="ProtNLM"/>
    </source>
</evidence>
<protein>
    <recommendedName>
        <fullName evidence="3">F-box domain-containing protein</fullName>
    </recommendedName>
</protein>
<keyword evidence="2" id="KW-1185">Reference proteome</keyword>
<name>A0AAD7ELM2_9AGAR</name>
<proteinExistence type="predicted"/>
<evidence type="ECO:0000313" key="1">
    <source>
        <dbReference type="EMBL" id="KAJ7336276.1"/>
    </source>
</evidence>
<dbReference type="InterPro" id="IPR032675">
    <property type="entry name" value="LRR_dom_sf"/>
</dbReference>
<gene>
    <name evidence="1" type="ORF">DFH08DRAFT_285448</name>
</gene>
<dbReference type="Gene3D" id="3.80.10.10">
    <property type="entry name" value="Ribonuclease Inhibitor"/>
    <property type="match status" value="1"/>
</dbReference>
<sequence>MTNQDQISTRTISSLPNELLVAIVAAGQDCGTDFPPRAFKSEWILSQVSQRFRDVILGAPALWTLIQTDLYDLRAVETLMLYLERSAAHKISITLRSGSQYPEGPLRGCLTQILPHVERLWTLAITMSGRAIDALAPFRDVQAPHLQHLKVVITNYRNNNESIEIFSAGAPTLSSLRIDGLKLQLPPPPSWMASLTHLEVLERRALDYNNLLAAMTVQCPLLVHLHLDILWEFEEASHFHIPSLKFLQISVPDTEDEFFLEAIVDLFDTPALEEFIIYGTHGDQIFTLFNLTSLPHSSFPALTSFSFISKTSCSCEKDIPFSNSISAPPLALFPALSSLTLVNQCFTHNLVKDLFGPSSQPWPRLETVTLCPKKDIFDAVWDAVKDAVHSKSQRREPFPRLRFFRTLASLEAWQGNEPDVEMFL</sequence>
<organism evidence="1 2">
    <name type="scientific">Mycena albidolilacea</name>
    <dbReference type="NCBI Taxonomy" id="1033008"/>
    <lineage>
        <taxon>Eukaryota</taxon>
        <taxon>Fungi</taxon>
        <taxon>Dikarya</taxon>
        <taxon>Basidiomycota</taxon>
        <taxon>Agaricomycotina</taxon>
        <taxon>Agaricomycetes</taxon>
        <taxon>Agaricomycetidae</taxon>
        <taxon>Agaricales</taxon>
        <taxon>Marasmiineae</taxon>
        <taxon>Mycenaceae</taxon>
        <taxon>Mycena</taxon>
    </lineage>
</organism>
<accession>A0AAD7ELM2</accession>
<comment type="caution">
    <text evidence="1">The sequence shown here is derived from an EMBL/GenBank/DDBJ whole genome shotgun (WGS) entry which is preliminary data.</text>
</comment>
<dbReference type="AlphaFoldDB" id="A0AAD7ELM2"/>
<reference evidence="1" key="1">
    <citation type="submission" date="2023-03" db="EMBL/GenBank/DDBJ databases">
        <title>Massive genome expansion in bonnet fungi (Mycena s.s.) driven by repeated elements and novel gene families across ecological guilds.</title>
        <authorList>
            <consortium name="Lawrence Berkeley National Laboratory"/>
            <person name="Harder C.B."/>
            <person name="Miyauchi S."/>
            <person name="Viragh M."/>
            <person name="Kuo A."/>
            <person name="Thoen E."/>
            <person name="Andreopoulos B."/>
            <person name="Lu D."/>
            <person name="Skrede I."/>
            <person name="Drula E."/>
            <person name="Henrissat B."/>
            <person name="Morin E."/>
            <person name="Kohler A."/>
            <person name="Barry K."/>
            <person name="LaButti K."/>
            <person name="Morin E."/>
            <person name="Salamov A."/>
            <person name="Lipzen A."/>
            <person name="Mereny Z."/>
            <person name="Hegedus B."/>
            <person name="Baldrian P."/>
            <person name="Stursova M."/>
            <person name="Weitz H."/>
            <person name="Taylor A."/>
            <person name="Grigoriev I.V."/>
            <person name="Nagy L.G."/>
            <person name="Martin F."/>
            <person name="Kauserud H."/>
        </authorList>
    </citation>
    <scope>NUCLEOTIDE SEQUENCE</scope>
    <source>
        <strain evidence="1">CBHHK002</strain>
    </source>
</reference>
<dbReference type="Proteomes" id="UP001218218">
    <property type="component" value="Unassembled WGS sequence"/>
</dbReference>